<sequence length="167" mass="17688">MSNFDDPFRSPVGADAQAPEYDAQGASQGLITAVCVLTYLLAAFNLLGGGLIIAGGTVGLLVGFPTTRPGGGGPPPQMLALVKYMMIAMIVVGVIFALSSILAAIAGYGLQVRRRWGYQLGLVMAACSGVETVLVLLVFWILAPVYLFYTIFTLIVLLSPQNRMAFR</sequence>
<protein>
    <submittedName>
        <fullName evidence="2">Uncharacterized protein</fullName>
    </submittedName>
</protein>
<dbReference type="RefSeq" id="WP_105333763.1">
    <property type="nucleotide sequence ID" value="NZ_PUHZ01000003.1"/>
</dbReference>
<keyword evidence="1" id="KW-1133">Transmembrane helix</keyword>
<dbReference type="EMBL" id="PUHZ01000003">
    <property type="protein sequence ID" value="PQO47891.1"/>
    <property type="molecule type" value="Genomic_DNA"/>
</dbReference>
<gene>
    <name evidence="2" type="ORF">C5Y93_02305</name>
</gene>
<proteinExistence type="predicted"/>
<name>A0A2S8GU33_9BACT</name>
<dbReference type="AlphaFoldDB" id="A0A2S8GU33"/>
<evidence type="ECO:0000313" key="3">
    <source>
        <dbReference type="Proteomes" id="UP000237819"/>
    </source>
</evidence>
<evidence type="ECO:0000256" key="1">
    <source>
        <dbReference type="SAM" id="Phobius"/>
    </source>
</evidence>
<keyword evidence="1" id="KW-0472">Membrane</keyword>
<comment type="caution">
    <text evidence="2">The sequence shown here is derived from an EMBL/GenBank/DDBJ whole genome shotgun (WGS) entry which is preliminary data.</text>
</comment>
<organism evidence="2 3">
    <name type="scientific">Blastopirellula marina</name>
    <dbReference type="NCBI Taxonomy" id="124"/>
    <lineage>
        <taxon>Bacteria</taxon>
        <taxon>Pseudomonadati</taxon>
        <taxon>Planctomycetota</taxon>
        <taxon>Planctomycetia</taxon>
        <taxon>Pirellulales</taxon>
        <taxon>Pirellulaceae</taxon>
        <taxon>Blastopirellula</taxon>
    </lineage>
</organism>
<accession>A0A2S8GU33</accession>
<evidence type="ECO:0000313" key="2">
    <source>
        <dbReference type="EMBL" id="PQO47891.1"/>
    </source>
</evidence>
<keyword evidence="1" id="KW-0812">Transmembrane</keyword>
<reference evidence="2 3" key="1">
    <citation type="submission" date="2018-02" db="EMBL/GenBank/DDBJ databases">
        <title>Comparative genomes isolates from brazilian mangrove.</title>
        <authorList>
            <person name="Araujo J.E."/>
            <person name="Taketani R.G."/>
            <person name="Silva M.C.P."/>
            <person name="Loureco M.V."/>
            <person name="Andreote F.D."/>
        </authorList>
    </citation>
    <scope>NUCLEOTIDE SEQUENCE [LARGE SCALE GENOMIC DNA]</scope>
    <source>
        <strain evidence="2 3">Nap-Phe MGV</strain>
    </source>
</reference>
<feature type="transmembrane region" description="Helical" evidence="1">
    <location>
        <begin position="36"/>
        <end position="64"/>
    </location>
</feature>
<dbReference type="Proteomes" id="UP000237819">
    <property type="component" value="Unassembled WGS sequence"/>
</dbReference>
<feature type="transmembrane region" description="Helical" evidence="1">
    <location>
        <begin position="84"/>
        <end position="108"/>
    </location>
</feature>